<evidence type="ECO:0000256" key="2">
    <source>
        <dbReference type="ARBA" id="ARBA00022814"/>
    </source>
</evidence>
<dbReference type="GO" id="GO:0003723">
    <property type="term" value="F:RNA binding"/>
    <property type="evidence" value="ECO:0007669"/>
    <property type="project" value="UniProtKB-KW"/>
</dbReference>
<dbReference type="PANTHER" id="PTHR11078:SF3">
    <property type="entry name" value="ANTITERMINATION NUSB DOMAIN-CONTAINING PROTEIN"/>
    <property type="match status" value="1"/>
</dbReference>
<keyword evidence="3" id="KW-0694">RNA-binding</keyword>
<feature type="domain" description="NusB/RsmB/TIM44" evidence="6">
    <location>
        <begin position="6"/>
        <end position="126"/>
    </location>
</feature>
<protein>
    <submittedName>
        <fullName evidence="7">Unannotated protein</fullName>
    </submittedName>
</protein>
<sequence>MSARSKARKRALDTIFEADLKGISIPATNTNDETDQEVANYSLDLVKGIKENQTQIDEMISNSLKDWSFDRIPRVDRNILRIAVYELLFQKDVPTNVVISEAVNLAESLSTAESSAFINGTLGTISKKI</sequence>
<dbReference type="PANTHER" id="PTHR11078">
    <property type="entry name" value="N UTILIZATION SUBSTANCE PROTEIN B-RELATED"/>
    <property type="match status" value="1"/>
</dbReference>
<keyword evidence="5" id="KW-0804">Transcription</keyword>
<organism evidence="7">
    <name type="scientific">freshwater metagenome</name>
    <dbReference type="NCBI Taxonomy" id="449393"/>
    <lineage>
        <taxon>unclassified sequences</taxon>
        <taxon>metagenomes</taxon>
        <taxon>ecological metagenomes</taxon>
    </lineage>
</organism>
<dbReference type="AlphaFoldDB" id="A0A6J6E820"/>
<dbReference type="HAMAP" id="MF_00073">
    <property type="entry name" value="NusB"/>
    <property type="match status" value="1"/>
</dbReference>
<reference evidence="7" key="1">
    <citation type="submission" date="2020-05" db="EMBL/GenBank/DDBJ databases">
        <authorList>
            <person name="Chiriac C."/>
            <person name="Salcher M."/>
            <person name="Ghai R."/>
            <person name="Kavagutti S V."/>
        </authorList>
    </citation>
    <scope>NUCLEOTIDE SEQUENCE</scope>
</reference>
<keyword evidence="2" id="KW-0889">Transcription antitermination</keyword>
<evidence type="ECO:0000256" key="4">
    <source>
        <dbReference type="ARBA" id="ARBA00023015"/>
    </source>
</evidence>
<dbReference type="EMBL" id="CAEZTU010000005">
    <property type="protein sequence ID" value="CAB4570473.1"/>
    <property type="molecule type" value="Genomic_DNA"/>
</dbReference>
<dbReference type="InterPro" id="IPR035926">
    <property type="entry name" value="NusB-like_sf"/>
</dbReference>
<evidence type="ECO:0000256" key="1">
    <source>
        <dbReference type="ARBA" id="ARBA00005952"/>
    </source>
</evidence>
<comment type="similarity">
    <text evidence="1">Belongs to the NusB family.</text>
</comment>
<evidence type="ECO:0000256" key="5">
    <source>
        <dbReference type="ARBA" id="ARBA00023163"/>
    </source>
</evidence>
<dbReference type="GO" id="GO:0006353">
    <property type="term" value="P:DNA-templated transcription termination"/>
    <property type="evidence" value="ECO:0007669"/>
    <property type="project" value="InterPro"/>
</dbReference>
<accession>A0A6J6E820</accession>
<dbReference type="Gene3D" id="1.10.940.10">
    <property type="entry name" value="NusB-like"/>
    <property type="match status" value="1"/>
</dbReference>
<gene>
    <name evidence="7" type="ORF">UFOPK1740_00187</name>
</gene>
<evidence type="ECO:0000259" key="6">
    <source>
        <dbReference type="Pfam" id="PF01029"/>
    </source>
</evidence>
<name>A0A6J6E820_9ZZZZ</name>
<proteinExistence type="inferred from homology"/>
<dbReference type="InterPro" id="IPR006027">
    <property type="entry name" value="NusB_RsmB_TIM44"/>
</dbReference>
<dbReference type="NCBIfam" id="TIGR01951">
    <property type="entry name" value="nusB"/>
    <property type="match status" value="1"/>
</dbReference>
<dbReference type="GO" id="GO:0005829">
    <property type="term" value="C:cytosol"/>
    <property type="evidence" value="ECO:0007669"/>
    <property type="project" value="TreeGrafter"/>
</dbReference>
<evidence type="ECO:0000313" key="7">
    <source>
        <dbReference type="EMBL" id="CAB4570473.1"/>
    </source>
</evidence>
<keyword evidence="4" id="KW-0805">Transcription regulation</keyword>
<dbReference type="GO" id="GO:0031564">
    <property type="term" value="P:transcription antitermination"/>
    <property type="evidence" value="ECO:0007669"/>
    <property type="project" value="UniProtKB-KW"/>
</dbReference>
<evidence type="ECO:0000256" key="3">
    <source>
        <dbReference type="ARBA" id="ARBA00022884"/>
    </source>
</evidence>
<dbReference type="Pfam" id="PF01029">
    <property type="entry name" value="NusB"/>
    <property type="match status" value="1"/>
</dbReference>
<dbReference type="InterPro" id="IPR011605">
    <property type="entry name" value="NusB_fam"/>
</dbReference>
<dbReference type="SUPFAM" id="SSF48013">
    <property type="entry name" value="NusB-like"/>
    <property type="match status" value="1"/>
</dbReference>